<evidence type="ECO:0000313" key="4">
    <source>
        <dbReference type="EMBL" id="GEU73566.1"/>
    </source>
</evidence>
<dbReference type="Pfam" id="PF13966">
    <property type="entry name" value="zf-RVT"/>
    <property type="match status" value="1"/>
</dbReference>
<feature type="transmembrane region" description="Helical" evidence="1">
    <location>
        <begin position="580"/>
        <end position="598"/>
    </location>
</feature>
<keyword evidence="1" id="KW-0472">Membrane</keyword>
<dbReference type="GO" id="GO:0003964">
    <property type="term" value="F:RNA-directed DNA polymerase activity"/>
    <property type="evidence" value="ECO:0007669"/>
    <property type="project" value="UniProtKB-KW"/>
</dbReference>
<evidence type="ECO:0000259" key="2">
    <source>
        <dbReference type="Pfam" id="PF00078"/>
    </source>
</evidence>
<proteinExistence type="predicted"/>
<feature type="domain" description="Reverse transcriptase zinc-binding" evidence="3">
    <location>
        <begin position="521"/>
        <end position="572"/>
    </location>
</feature>
<dbReference type="InterPro" id="IPR000477">
    <property type="entry name" value="RT_dom"/>
</dbReference>
<reference evidence="4" key="1">
    <citation type="journal article" date="2019" name="Sci. Rep.">
        <title>Draft genome of Tanacetum cinerariifolium, the natural source of mosquito coil.</title>
        <authorList>
            <person name="Yamashiro T."/>
            <person name="Shiraishi A."/>
            <person name="Satake H."/>
            <person name="Nakayama K."/>
        </authorList>
    </citation>
    <scope>NUCLEOTIDE SEQUENCE</scope>
</reference>
<dbReference type="InterPro" id="IPR026960">
    <property type="entry name" value="RVT-Znf"/>
</dbReference>
<keyword evidence="4" id="KW-0808">Transferase</keyword>
<name>A0A6L2MHZ3_TANCI</name>
<evidence type="ECO:0000256" key="1">
    <source>
        <dbReference type="SAM" id="Phobius"/>
    </source>
</evidence>
<dbReference type="PANTHER" id="PTHR33710">
    <property type="entry name" value="BNAC02G09200D PROTEIN"/>
    <property type="match status" value="1"/>
</dbReference>
<keyword evidence="4" id="KW-0695">RNA-directed DNA polymerase</keyword>
<evidence type="ECO:0000259" key="3">
    <source>
        <dbReference type="Pfam" id="PF13966"/>
    </source>
</evidence>
<dbReference type="EMBL" id="BKCJ010006715">
    <property type="protein sequence ID" value="GEU73566.1"/>
    <property type="molecule type" value="Genomic_DNA"/>
</dbReference>
<protein>
    <submittedName>
        <fullName evidence="4">RNA-directed DNA polymerase, eukaryota</fullName>
    </submittedName>
</protein>
<dbReference type="AlphaFoldDB" id="A0A6L2MHZ3"/>
<accession>A0A6L2MHZ3</accession>
<comment type="caution">
    <text evidence="4">The sequence shown here is derived from an EMBL/GenBank/DDBJ whole genome shotgun (WGS) entry which is preliminary data.</text>
</comment>
<dbReference type="PANTHER" id="PTHR33710:SF64">
    <property type="entry name" value="ENDONUCLEASE_EXONUCLEASE_PHOSPHATASE DOMAIN-CONTAINING PROTEIN"/>
    <property type="match status" value="1"/>
</dbReference>
<dbReference type="Gene3D" id="3.60.10.10">
    <property type="entry name" value="Endonuclease/exonuclease/phosphatase"/>
    <property type="match status" value="1"/>
</dbReference>
<dbReference type="SUPFAM" id="SSF56219">
    <property type="entry name" value="DNase I-like"/>
    <property type="match status" value="1"/>
</dbReference>
<sequence length="600" mass="69278">MKPQPVKPSFASIIYRKPKPTSDSSLSTNVDTVILNNHDLIRVDDSLTVHLMKLKYVDSMSNMYMICRNEGFVDLKRHHFGRLWIWIQFPTPLSCSKFQENSSLKSIYSSIESASLSFKVDEHMIWVKISGLPRCAWGFNAFKKVVCMFEDENNSTHSSNYGVSSDLSRPPRALENSVGDCFMVNIYGPQDSANKLTLWNRLTYFMRHHNDSFILFGELNVVRNNQERLGSIFSRLEVVYFNSFIDSTSLVDLLIGARLYTWMNKADTKLSKLDRFLISEDDLDAIPDIRITTLDWLWSDHNPILFYFIKLDFGLTPFKLNNSWLSRYSFHYLIKSKWTKLEGNINGKSLKCHEKFHSLKTEIKQRNTSKLCTGLKSKKHCQVKPSLFRRLAWPQKEEKVIKVDFKKSFDLVSWKYLDYVLVSLGFGSKWCSWIRACLNLSRASMLVNGSPTSEYFIKQGLRQEDPLSHFLFIVVMEDLHSEPLPHRSSSYSHQGGSREVMALAFVFRRTFGYVPSITLDKTLPRKVNIFICRMILDRLPHRLNLSSRGIDISTISCPSCNSNVESSNHISLSVTPLRRFGDLFVIGVVSFFLLLLLMSI</sequence>
<feature type="domain" description="Reverse transcriptase" evidence="2">
    <location>
        <begin position="383"/>
        <end position="481"/>
    </location>
</feature>
<dbReference type="InterPro" id="IPR036691">
    <property type="entry name" value="Endo/exonu/phosph_ase_sf"/>
</dbReference>
<dbReference type="Pfam" id="PF00078">
    <property type="entry name" value="RVT_1"/>
    <property type="match status" value="1"/>
</dbReference>
<keyword evidence="1" id="KW-0812">Transmembrane</keyword>
<gene>
    <name evidence="4" type="ORF">Tci_045544</name>
</gene>
<organism evidence="4">
    <name type="scientific">Tanacetum cinerariifolium</name>
    <name type="common">Dalmatian daisy</name>
    <name type="synonym">Chrysanthemum cinerariifolium</name>
    <dbReference type="NCBI Taxonomy" id="118510"/>
    <lineage>
        <taxon>Eukaryota</taxon>
        <taxon>Viridiplantae</taxon>
        <taxon>Streptophyta</taxon>
        <taxon>Embryophyta</taxon>
        <taxon>Tracheophyta</taxon>
        <taxon>Spermatophyta</taxon>
        <taxon>Magnoliopsida</taxon>
        <taxon>eudicotyledons</taxon>
        <taxon>Gunneridae</taxon>
        <taxon>Pentapetalae</taxon>
        <taxon>asterids</taxon>
        <taxon>campanulids</taxon>
        <taxon>Asterales</taxon>
        <taxon>Asteraceae</taxon>
        <taxon>Asteroideae</taxon>
        <taxon>Anthemideae</taxon>
        <taxon>Anthemidinae</taxon>
        <taxon>Tanacetum</taxon>
    </lineage>
</organism>
<keyword evidence="1" id="KW-1133">Transmembrane helix</keyword>
<keyword evidence="4" id="KW-0548">Nucleotidyltransferase</keyword>